<gene>
    <name evidence="2" type="ORF">FC75_GL001075</name>
</gene>
<keyword evidence="1" id="KW-0812">Transmembrane</keyword>
<feature type="transmembrane region" description="Helical" evidence="1">
    <location>
        <begin position="32"/>
        <end position="49"/>
    </location>
</feature>
<name>A0A0R2FJR1_9LACO</name>
<evidence type="ECO:0000256" key="1">
    <source>
        <dbReference type="SAM" id="Phobius"/>
    </source>
</evidence>
<protein>
    <submittedName>
        <fullName evidence="2">Uncharacterized protein</fullName>
    </submittedName>
</protein>
<dbReference type="PATRIC" id="fig|1423730.4.peg.1130"/>
<dbReference type="RefSeq" id="WP_156314461.1">
    <property type="nucleotide sequence ID" value="NZ_AYZJ01000020.1"/>
</dbReference>
<dbReference type="STRING" id="1423730.FC75_GL001075"/>
<dbReference type="EMBL" id="AYZJ01000020">
    <property type="protein sequence ID" value="KRN24860.1"/>
    <property type="molecule type" value="Genomic_DNA"/>
</dbReference>
<evidence type="ECO:0000313" key="3">
    <source>
        <dbReference type="Proteomes" id="UP000050865"/>
    </source>
</evidence>
<evidence type="ECO:0000313" key="2">
    <source>
        <dbReference type="EMBL" id="KRN24860.1"/>
    </source>
</evidence>
<reference evidence="2 3" key="1">
    <citation type="journal article" date="2015" name="Genome Announc.">
        <title>Expanding the biotechnology potential of lactobacilli through comparative genomics of 213 strains and associated genera.</title>
        <authorList>
            <person name="Sun Z."/>
            <person name="Harris H.M."/>
            <person name="McCann A."/>
            <person name="Guo C."/>
            <person name="Argimon S."/>
            <person name="Zhang W."/>
            <person name="Yang X."/>
            <person name="Jeffery I.B."/>
            <person name="Cooney J.C."/>
            <person name="Kagawa T.F."/>
            <person name="Liu W."/>
            <person name="Song Y."/>
            <person name="Salvetti E."/>
            <person name="Wrobel A."/>
            <person name="Rasinkangas P."/>
            <person name="Parkhill J."/>
            <person name="Rea M.C."/>
            <person name="O'Sullivan O."/>
            <person name="Ritari J."/>
            <person name="Douillard F.P."/>
            <person name="Paul Ross R."/>
            <person name="Yang R."/>
            <person name="Briner A.E."/>
            <person name="Felis G.E."/>
            <person name="de Vos W.M."/>
            <person name="Barrangou R."/>
            <person name="Klaenhammer T.R."/>
            <person name="Caufield P.W."/>
            <person name="Cui Y."/>
            <person name="Zhang H."/>
            <person name="O'Toole P.W."/>
        </authorList>
    </citation>
    <scope>NUCLEOTIDE SEQUENCE [LARGE SCALE GENOMIC DNA]</scope>
    <source>
        <strain evidence="2 3">DSM 22697</strain>
    </source>
</reference>
<comment type="caution">
    <text evidence="2">The sequence shown here is derived from an EMBL/GenBank/DDBJ whole genome shotgun (WGS) entry which is preliminary data.</text>
</comment>
<keyword evidence="3" id="KW-1185">Reference proteome</keyword>
<feature type="transmembrane region" description="Helical" evidence="1">
    <location>
        <begin position="7"/>
        <end position="26"/>
    </location>
</feature>
<dbReference type="Proteomes" id="UP000050865">
    <property type="component" value="Unassembled WGS sequence"/>
</dbReference>
<keyword evidence="1" id="KW-0472">Membrane</keyword>
<accession>A0A0R2FJR1</accession>
<organism evidence="2 3">
    <name type="scientific">Lacticaseibacillus camelliae DSM 22697 = JCM 13995</name>
    <dbReference type="NCBI Taxonomy" id="1423730"/>
    <lineage>
        <taxon>Bacteria</taxon>
        <taxon>Bacillati</taxon>
        <taxon>Bacillota</taxon>
        <taxon>Bacilli</taxon>
        <taxon>Lactobacillales</taxon>
        <taxon>Lactobacillaceae</taxon>
        <taxon>Lacticaseibacillus</taxon>
    </lineage>
</organism>
<proteinExistence type="predicted"/>
<keyword evidence="1" id="KW-1133">Transmembrane helix</keyword>
<dbReference type="AlphaFoldDB" id="A0A0R2FJR1"/>
<sequence>MKFLNGNGFLAVLVVLLVFGIVGYLLNNAVVLILLLVAVVVLILAKIAVRPRPNKKD</sequence>